<name>A0A3L6E576_MAIZE</name>
<protein>
    <submittedName>
        <fullName evidence="1">Uncharacterized protein</fullName>
    </submittedName>
</protein>
<proteinExistence type="predicted"/>
<sequence length="164" mass="18201">MSTRVLIQHAHSRINGHNLFAHPRNECRRRRKDFRGELSPTRCALGTYEPNHQMWVQQLLVEIKANMRRGGSPAVALRAGQTTVGVLSAQTPCSSGQFTSRQGPAGANPTLIWIHAPGRTSQSTRRRKNRDGSPLPVSCALSLIYQWRARLPVFSPSTLVAVAR</sequence>
<dbReference type="AlphaFoldDB" id="A0A3L6E576"/>
<reference evidence="1" key="1">
    <citation type="journal article" date="2018" name="Nat. Genet.">
        <title>Extensive intraspecific gene order and gene structural variations between Mo17 and other maize genomes.</title>
        <authorList>
            <person name="Sun S."/>
            <person name="Zhou Y."/>
            <person name="Chen J."/>
            <person name="Shi J."/>
            <person name="Zhao H."/>
            <person name="Zhao H."/>
            <person name="Song W."/>
            <person name="Zhang M."/>
            <person name="Cui Y."/>
            <person name="Dong X."/>
            <person name="Liu H."/>
            <person name="Ma X."/>
            <person name="Jiao Y."/>
            <person name="Wang B."/>
            <person name="Wei X."/>
            <person name="Stein J.C."/>
            <person name="Glaubitz J.C."/>
            <person name="Lu F."/>
            <person name="Yu G."/>
            <person name="Liang C."/>
            <person name="Fengler K."/>
            <person name="Li B."/>
            <person name="Rafalski A."/>
            <person name="Schnable P.S."/>
            <person name="Ware D.H."/>
            <person name="Buckler E.S."/>
            <person name="Lai J."/>
        </authorList>
    </citation>
    <scope>NUCLEOTIDE SEQUENCE [LARGE SCALE GENOMIC DNA]</scope>
    <source>
        <tissue evidence="1">Seedling</tissue>
    </source>
</reference>
<organism evidence="1">
    <name type="scientific">Zea mays</name>
    <name type="common">Maize</name>
    <dbReference type="NCBI Taxonomy" id="4577"/>
    <lineage>
        <taxon>Eukaryota</taxon>
        <taxon>Viridiplantae</taxon>
        <taxon>Streptophyta</taxon>
        <taxon>Embryophyta</taxon>
        <taxon>Tracheophyta</taxon>
        <taxon>Spermatophyta</taxon>
        <taxon>Magnoliopsida</taxon>
        <taxon>Liliopsida</taxon>
        <taxon>Poales</taxon>
        <taxon>Poaceae</taxon>
        <taxon>PACMAD clade</taxon>
        <taxon>Panicoideae</taxon>
        <taxon>Andropogonodae</taxon>
        <taxon>Andropogoneae</taxon>
        <taxon>Tripsacinae</taxon>
        <taxon>Zea</taxon>
    </lineage>
</organism>
<comment type="caution">
    <text evidence="1">The sequence shown here is derived from an EMBL/GenBank/DDBJ whole genome shotgun (WGS) entry which is preliminary data.</text>
</comment>
<dbReference type="Proteomes" id="UP000251960">
    <property type="component" value="Chromosome 6"/>
</dbReference>
<dbReference type="EMBL" id="NCVQ01000007">
    <property type="protein sequence ID" value="PWZ16084.1"/>
    <property type="molecule type" value="Genomic_DNA"/>
</dbReference>
<gene>
    <name evidence="1" type="ORF">Zm00014a_027666</name>
</gene>
<accession>A0A3L6E576</accession>
<evidence type="ECO:0000313" key="1">
    <source>
        <dbReference type="EMBL" id="PWZ16084.1"/>
    </source>
</evidence>